<dbReference type="AlphaFoldDB" id="A0A6A6R634"/>
<evidence type="ECO:0000313" key="2">
    <source>
        <dbReference type="Proteomes" id="UP000799750"/>
    </source>
</evidence>
<dbReference type="Proteomes" id="UP000799750">
    <property type="component" value="Unassembled WGS sequence"/>
</dbReference>
<dbReference type="EMBL" id="MU004183">
    <property type="protein sequence ID" value="KAF2500208.1"/>
    <property type="molecule type" value="Genomic_DNA"/>
</dbReference>
<proteinExistence type="predicted"/>
<organism evidence="1 2">
    <name type="scientific">Lophium mytilinum</name>
    <dbReference type="NCBI Taxonomy" id="390894"/>
    <lineage>
        <taxon>Eukaryota</taxon>
        <taxon>Fungi</taxon>
        <taxon>Dikarya</taxon>
        <taxon>Ascomycota</taxon>
        <taxon>Pezizomycotina</taxon>
        <taxon>Dothideomycetes</taxon>
        <taxon>Pleosporomycetidae</taxon>
        <taxon>Mytilinidiales</taxon>
        <taxon>Mytilinidiaceae</taxon>
        <taxon>Lophium</taxon>
    </lineage>
</organism>
<protein>
    <submittedName>
        <fullName evidence="1">Uncharacterized protein</fullName>
    </submittedName>
</protein>
<accession>A0A6A6R634</accession>
<reference evidence="1" key="1">
    <citation type="journal article" date="2020" name="Stud. Mycol.">
        <title>101 Dothideomycetes genomes: a test case for predicting lifestyles and emergence of pathogens.</title>
        <authorList>
            <person name="Haridas S."/>
            <person name="Albert R."/>
            <person name="Binder M."/>
            <person name="Bloem J."/>
            <person name="Labutti K."/>
            <person name="Salamov A."/>
            <person name="Andreopoulos B."/>
            <person name="Baker S."/>
            <person name="Barry K."/>
            <person name="Bills G."/>
            <person name="Bluhm B."/>
            <person name="Cannon C."/>
            <person name="Castanera R."/>
            <person name="Culley D."/>
            <person name="Daum C."/>
            <person name="Ezra D."/>
            <person name="Gonzalez J."/>
            <person name="Henrissat B."/>
            <person name="Kuo A."/>
            <person name="Liang C."/>
            <person name="Lipzen A."/>
            <person name="Lutzoni F."/>
            <person name="Magnuson J."/>
            <person name="Mondo S."/>
            <person name="Nolan M."/>
            <person name="Ohm R."/>
            <person name="Pangilinan J."/>
            <person name="Park H.-J."/>
            <person name="Ramirez L."/>
            <person name="Alfaro M."/>
            <person name="Sun H."/>
            <person name="Tritt A."/>
            <person name="Yoshinaga Y."/>
            <person name="Zwiers L.-H."/>
            <person name="Turgeon B."/>
            <person name="Goodwin S."/>
            <person name="Spatafora J."/>
            <person name="Crous P."/>
            <person name="Grigoriev I."/>
        </authorList>
    </citation>
    <scope>NUCLEOTIDE SEQUENCE</scope>
    <source>
        <strain evidence="1">CBS 269.34</strain>
    </source>
</reference>
<evidence type="ECO:0000313" key="1">
    <source>
        <dbReference type="EMBL" id="KAF2500208.1"/>
    </source>
</evidence>
<dbReference type="OrthoDB" id="5343383at2759"/>
<sequence length="249" mass="28576">MTSPQSTYSRDETIAAVQSFYDFLVEFYLPPNAIKHPPPGGWPDIDHAFFRPPKSDEVVDLIKNLPFVDARESDDEPYQVYEKSKCVDYSAFEDPGPDDFHPFPLAETIEITESTIVLAAPTSHDGYWFILDVSTGMMTLAEFGDNEWEEYAVPDFYEVIKSKFRSLEVYPIDAEDLEMASRSSDTVNSRLKAIFVEHGWPSKEFRKKECMRKIKIEYNAMYGWPVPEEDEDEESDVQELTSGMDVVGM</sequence>
<keyword evidence="2" id="KW-1185">Reference proteome</keyword>
<gene>
    <name evidence="1" type="ORF">BU16DRAFT_556687</name>
</gene>
<name>A0A6A6R634_9PEZI</name>